<gene>
    <name evidence="1" type="ORF">SAMN04489798_3593</name>
</gene>
<dbReference type="AlphaFoldDB" id="A0A1H0LM89"/>
<evidence type="ECO:0000313" key="2">
    <source>
        <dbReference type="Proteomes" id="UP000198827"/>
    </source>
</evidence>
<reference evidence="1 2" key="1">
    <citation type="submission" date="2016-10" db="EMBL/GenBank/DDBJ databases">
        <authorList>
            <person name="de Groot N.N."/>
        </authorList>
    </citation>
    <scope>NUCLEOTIDE SEQUENCE [LARGE SCALE GENOMIC DNA]</scope>
    <source>
        <strain evidence="1 2">CECT 7543</strain>
    </source>
</reference>
<protein>
    <submittedName>
        <fullName evidence="1">Uncharacterized protein</fullName>
    </submittedName>
</protein>
<organism evidence="1 2">
    <name type="scientific">Pseudomonas arsenicoxydans</name>
    <dbReference type="NCBI Taxonomy" id="702115"/>
    <lineage>
        <taxon>Bacteria</taxon>
        <taxon>Pseudomonadati</taxon>
        <taxon>Pseudomonadota</taxon>
        <taxon>Gammaproteobacteria</taxon>
        <taxon>Pseudomonadales</taxon>
        <taxon>Pseudomonadaceae</taxon>
        <taxon>Pseudomonas</taxon>
    </lineage>
</organism>
<dbReference type="Proteomes" id="UP000198827">
    <property type="component" value="Chromosome I"/>
</dbReference>
<name>A0A1H0LM89_9PSED</name>
<sequence length="131" mass="15457">MNSPKTIPRKVWHGLESKSYLEIAQELPDTNNLLRKWIAIYAVYQIDFINRRPTRLFYDFLESAKDSNYVAVEFSIPRHILETRDSIDDSDITISKCVTLKTEEDINRFLQQNSIDPELFTPPWTCEYPLD</sequence>
<proteinExistence type="predicted"/>
<evidence type="ECO:0000313" key="1">
    <source>
        <dbReference type="EMBL" id="SDO69101.1"/>
    </source>
</evidence>
<accession>A0A1H0LM89</accession>
<dbReference type="EMBL" id="LT629705">
    <property type="protein sequence ID" value="SDO69101.1"/>
    <property type="molecule type" value="Genomic_DNA"/>
</dbReference>